<organism evidence="1 2">
    <name type="scientific">Portunus trituberculatus</name>
    <name type="common">Swimming crab</name>
    <name type="synonym">Neptunus trituberculatus</name>
    <dbReference type="NCBI Taxonomy" id="210409"/>
    <lineage>
        <taxon>Eukaryota</taxon>
        <taxon>Metazoa</taxon>
        <taxon>Ecdysozoa</taxon>
        <taxon>Arthropoda</taxon>
        <taxon>Crustacea</taxon>
        <taxon>Multicrustacea</taxon>
        <taxon>Malacostraca</taxon>
        <taxon>Eumalacostraca</taxon>
        <taxon>Eucarida</taxon>
        <taxon>Decapoda</taxon>
        <taxon>Pleocyemata</taxon>
        <taxon>Brachyura</taxon>
        <taxon>Eubrachyura</taxon>
        <taxon>Portunoidea</taxon>
        <taxon>Portunidae</taxon>
        <taxon>Portuninae</taxon>
        <taxon>Portunus</taxon>
    </lineage>
</organism>
<reference evidence="1 2" key="1">
    <citation type="submission" date="2019-05" db="EMBL/GenBank/DDBJ databases">
        <title>Another draft genome of Portunus trituberculatus and its Hox gene families provides insights of decapod evolution.</title>
        <authorList>
            <person name="Jeong J.-H."/>
            <person name="Song I."/>
            <person name="Kim S."/>
            <person name="Choi T."/>
            <person name="Kim D."/>
            <person name="Ryu S."/>
            <person name="Kim W."/>
        </authorList>
    </citation>
    <scope>NUCLEOTIDE SEQUENCE [LARGE SCALE GENOMIC DNA]</scope>
    <source>
        <tissue evidence="1">Muscle</tissue>
    </source>
</reference>
<sequence length="154" mass="16714">MCKEVKNESTVMRLLEEAHSKRAASYSLCCLLTRTSSGVAWPEAEAEELSPNTPTTIAAATTTTTTCPHRHHRRPPAMAATLQALLNDTSRVSSALLFLGRVGGGARPTCEEPVGMHTMGGERRITPCYLLKRSPDSLFSQPPSLRPSVKRVIV</sequence>
<dbReference type="EMBL" id="VSRR010000760">
    <property type="protein sequence ID" value="MPC19326.1"/>
    <property type="molecule type" value="Genomic_DNA"/>
</dbReference>
<name>A0A5B7DE05_PORTR</name>
<comment type="caution">
    <text evidence="1">The sequence shown here is derived from an EMBL/GenBank/DDBJ whole genome shotgun (WGS) entry which is preliminary data.</text>
</comment>
<keyword evidence="2" id="KW-1185">Reference proteome</keyword>
<evidence type="ECO:0000313" key="2">
    <source>
        <dbReference type="Proteomes" id="UP000324222"/>
    </source>
</evidence>
<accession>A0A5B7DE05</accession>
<gene>
    <name evidence="1" type="ORF">E2C01_012238</name>
</gene>
<dbReference type="AlphaFoldDB" id="A0A5B7DE05"/>
<dbReference type="Proteomes" id="UP000324222">
    <property type="component" value="Unassembled WGS sequence"/>
</dbReference>
<protein>
    <submittedName>
        <fullName evidence="1">Uncharacterized protein</fullName>
    </submittedName>
</protein>
<proteinExistence type="predicted"/>
<evidence type="ECO:0000313" key="1">
    <source>
        <dbReference type="EMBL" id="MPC19326.1"/>
    </source>
</evidence>